<evidence type="ECO:0000313" key="2">
    <source>
        <dbReference type="EMBL" id="KDO20195.1"/>
    </source>
</evidence>
<dbReference type="AlphaFoldDB" id="A0A067BTR9"/>
<dbReference type="GeneID" id="24135326"/>
<evidence type="ECO:0000256" key="1">
    <source>
        <dbReference type="SAM" id="MobiDB-lite"/>
    </source>
</evidence>
<dbReference type="VEuPathDB" id="FungiDB:SPRG_13449"/>
<dbReference type="RefSeq" id="XP_012209082.1">
    <property type="nucleotide sequence ID" value="XM_012353692.1"/>
</dbReference>
<dbReference type="EMBL" id="KK583319">
    <property type="protein sequence ID" value="KDO20195.1"/>
    <property type="molecule type" value="Genomic_DNA"/>
</dbReference>
<accession>A0A067BTR9</accession>
<sequence>MDDFSRQFGGAKPKAPPTFSELYSPREQRQLHVSEKLFWRSNERIEFRLLELRARQLLLVHQYCPQ</sequence>
<protein>
    <submittedName>
        <fullName evidence="2">Uncharacterized protein</fullName>
    </submittedName>
</protein>
<proteinExistence type="predicted"/>
<keyword evidence="3" id="KW-1185">Reference proteome</keyword>
<gene>
    <name evidence="2" type="ORF">SPRG_13449</name>
</gene>
<organism evidence="2 3">
    <name type="scientific">Saprolegnia parasitica (strain CBS 223.65)</name>
    <dbReference type="NCBI Taxonomy" id="695850"/>
    <lineage>
        <taxon>Eukaryota</taxon>
        <taxon>Sar</taxon>
        <taxon>Stramenopiles</taxon>
        <taxon>Oomycota</taxon>
        <taxon>Saprolegniomycetes</taxon>
        <taxon>Saprolegniales</taxon>
        <taxon>Saprolegniaceae</taxon>
        <taxon>Saprolegnia</taxon>
    </lineage>
</organism>
<evidence type="ECO:0000313" key="3">
    <source>
        <dbReference type="Proteomes" id="UP000030745"/>
    </source>
</evidence>
<dbReference type="KEGG" id="spar:SPRG_13449"/>
<dbReference type="Proteomes" id="UP000030745">
    <property type="component" value="Unassembled WGS sequence"/>
</dbReference>
<name>A0A067BTR9_SAPPC</name>
<feature type="region of interest" description="Disordered" evidence="1">
    <location>
        <begin position="1"/>
        <end position="28"/>
    </location>
</feature>
<reference evidence="2 3" key="1">
    <citation type="journal article" date="2013" name="PLoS Genet.">
        <title>Distinctive expansion of potential virulence genes in the genome of the oomycete fish pathogen Saprolegnia parasitica.</title>
        <authorList>
            <person name="Jiang R.H."/>
            <person name="de Bruijn I."/>
            <person name="Haas B.J."/>
            <person name="Belmonte R."/>
            <person name="Lobach L."/>
            <person name="Christie J."/>
            <person name="van den Ackerveken G."/>
            <person name="Bottin A."/>
            <person name="Bulone V."/>
            <person name="Diaz-Moreno S.M."/>
            <person name="Dumas B."/>
            <person name="Fan L."/>
            <person name="Gaulin E."/>
            <person name="Govers F."/>
            <person name="Grenville-Briggs L.J."/>
            <person name="Horner N.R."/>
            <person name="Levin J.Z."/>
            <person name="Mammella M."/>
            <person name="Meijer H.J."/>
            <person name="Morris P."/>
            <person name="Nusbaum C."/>
            <person name="Oome S."/>
            <person name="Phillips A.J."/>
            <person name="van Rooyen D."/>
            <person name="Rzeszutek E."/>
            <person name="Saraiva M."/>
            <person name="Secombes C.J."/>
            <person name="Seidl M.F."/>
            <person name="Snel B."/>
            <person name="Stassen J.H."/>
            <person name="Sykes S."/>
            <person name="Tripathy S."/>
            <person name="van den Berg H."/>
            <person name="Vega-Arreguin J.C."/>
            <person name="Wawra S."/>
            <person name="Young S.K."/>
            <person name="Zeng Q."/>
            <person name="Dieguez-Uribeondo J."/>
            <person name="Russ C."/>
            <person name="Tyler B.M."/>
            <person name="van West P."/>
        </authorList>
    </citation>
    <scope>NUCLEOTIDE SEQUENCE [LARGE SCALE GENOMIC DNA]</scope>
    <source>
        <strain evidence="2 3">CBS 223.65</strain>
    </source>
</reference>